<feature type="domain" description="HMA" evidence="12">
    <location>
        <begin position="76"/>
        <end position="142"/>
    </location>
</feature>
<dbReference type="InterPro" id="IPR001757">
    <property type="entry name" value="P_typ_ATPase"/>
</dbReference>
<dbReference type="Gene3D" id="3.30.70.100">
    <property type="match status" value="2"/>
</dbReference>
<keyword evidence="9 11" id="KW-1133">Transmembrane helix</keyword>
<evidence type="ECO:0000259" key="12">
    <source>
        <dbReference type="PROSITE" id="PS50846"/>
    </source>
</evidence>
<sequence length="833" mass="85968">MPLAEAETSLLRVQLQNLNCAGCVRRAEAALQAVPGVVGASVNLANATADVELAPDAEAGAIEAGLAQAGYPARQQDVMLALEGMNCASCVGRVETALLSVPGVVRAEVNLASERAHVAVFEGAVAPEALARATAAAGYPGHPVEADGGGASASARHDAEAARIRRDFLVAGVLTVPVFVLEMGGHMVPAFHHWVHHTIGMQASWMIQFVLTSLVLAWPGRMFYLRGFPALWRRAPDMNSLVALGTSAAWVYSVVALFAPGVLPEGTRAVYFEAAAVIVTLILLGRWLEARAKGRTGAAIARLIGLQPRTARVLRDGAEEEVALSALRPGDSIRIRPGERVPVDGEVIDGSSFVDESMITGEPVPVEKGAGASLVGGTVNGTGSVVMRATHVGADTVLAQIIRMVEAAQGAKLPIQALVDRVTLWFVPAVMVVALVAVAGWLTFGPDLTFALVAGVSVLIIACPCAMGLATPTSVMVGTGRAAELGVLFRKGTALQGLEKVRVVAFDKTGTLTEGRPVLTDLMVVEGQDEGEALAMAAALEARSEHPIARAVVQAAQERGLELPAVEGFESITGFGIRGAVGGRSVLVGATRLMVREEVETGALARRAEALAADGRSPLWLALDGRAVALIAVADRVKPEAAAAVAALQGMGLECAMISGDAEAVARSVARELGIAHVVAEVLPEGKVAALAELRATHGPVAFVGDGINDAPALAEADAGIAIGTGTDVAVETADVVLASGDPARVATAVAVSRLTMRNIRQNLFWAFAYNTALIPVAAGVLYPLTGLLLSPALAAGAMALSSVFVLSNALRLRFIVPQHDPVGTRRAQEAVA</sequence>
<dbReference type="CDD" id="cd00371">
    <property type="entry name" value="HMA"/>
    <property type="match status" value="2"/>
</dbReference>
<dbReference type="GO" id="GO:0060003">
    <property type="term" value="P:copper ion export"/>
    <property type="evidence" value="ECO:0007669"/>
    <property type="project" value="UniProtKB-ARBA"/>
</dbReference>
<dbReference type="NCBIfam" id="TIGR01494">
    <property type="entry name" value="ATPase_P-type"/>
    <property type="match status" value="1"/>
</dbReference>
<evidence type="ECO:0000256" key="7">
    <source>
        <dbReference type="ARBA" id="ARBA00022840"/>
    </source>
</evidence>
<dbReference type="Gene3D" id="3.40.1110.10">
    <property type="entry name" value="Calcium-transporting ATPase, cytoplasmic domain N"/>
    <property type="match status" value="1"/>
</dbReference>
<accession>A0A7Z0HXA4</accession>
<dbReference type="GO" id="GO:0043682">
    <property type="term" value="F:P-type divalent copper transporter activity"/>
    <property type="evidence" value="ECO:0007669"/>
    <property type="project" value="TreeGrafter"/>
</dbReference>
<evidence type="ECO:0000313" key="14">
    <source>
        <dbReference type="Proteomes" id="UP000529417"/>
    </source>
</evidence>
<evidence type="ECO:0000256" key="10">
    <source>
        <dbReference type="ARBA" id="ARBA00023136"/>
    </source>
</evidence>
<dbReference type="Pfam" id="PF00403">
    <property type="entry name" value="HMA"/>
    <property type="match status" value="2"/>
</dbReference>
<name>A0A7Z0HXA4_9RHOB</name>
<feature type="transmembrane region" description="Helical" evidence="11">
    <location>
        <begin position="764"/>
        <end position="783"/>
    </location>
</feature>
<feature type="transmembrane region" description="Helical" evidence="11">
    <location>
        <begin position="422"/>
        <end position="444"/>
    </location>
</feature>
<dbReference type="InterPro" id="IPR017969">
    <property type="entry name" value="Heavy-metal-associated_CS"/>
</dbReference>
<dbReference type="SFLD" id="SFLDG00002">
    <property type="entry name" value="C1.7:_P-type_atpase_like"/>
    <property type="match status" value="1"/>
</dbReference>
<keyword evidence="10 11" id="KW-0472">Membrane</keyword>
<dbReference type="Pfam" id="PF00122">
    <property type="entry name" value="E1-E2_ATPase"/>
    <property type="match status" value="1"/>
</dbReference>
<dbReference type="PRINTS" id="PR00119">
    <property type="entry name" value="CATATPASE"/>
</dbReference>
<evidence type="ECO:0000256" key="3">
    <source>
        <dbReference type="ARBA" id="ARBA00022475"/>
    </source>
</evidence>
<dbReference type="FunFam" id="2.70.150.10:FF:000020">
    <property type="entry name" value="Copper-exporting P-type ATPase A"/>
    <property type="match status" value="1"/>
</dbReference>
<dbReference type="GO" id="GO:0005886">
    <property type="term" value="C:plasma membrane"/>
    <property type="evidence" value="ECO:0007669"/>
    <property type="project" value="UniProtKB-SubCell"/>
</dbReference>
<dbReference type="InterPro" id="IPR023214">
    <property type="entry name" value="HAD_sf"/>
</dbReference>
<evidence type="ECO:0000256" key="9">
    <source>
        <dbReference type="ARBA" id="ARBA00022989"/>
    </source>
</evidence>
<dbReference type="InterPro" id="IPR044492">
    <property type="entry name" value="P_typ_ATPase_HD_dom"/>
</dbReference>
<dbReference type="InterPro" id="IPR036412">
    <property type="entry name" value="HAD-like_sf"/>
</dbReference>
<dbReference type="PROSITE" id="PS01047">
    <property type="entry name" value="HMA_1"/>
    <property type="match status" value="1"/>
</dbReference>
<evidence type="ECO:0000256" key="1">
    <source>
        <dbReference type="ARBA" id="ARBA00004651"/>
    </source>
</evidence>
<keyword evidence="3 11" id="KW-1003">Cell membrane</keyword>
<feature type="domain" description="HMA" evidence="12">
    <location>
        <begin position="9"/>
        <end position="74"/>
    </location>
</feature>
<dbReference type="InterPro" id="IPR023299">
    <property type="entry name" value="ATPase_P-typ_cyto_dom_N"/>
</dbReference>
<dbReference type="AlphaFoldDB" id="A0A7Z0HXA4"/>
<gene>
    <name evidence="13" type="ORF">HUK65_03275</name>
</gene>
<keyword evidence="8" id="KW-1278">Translocase</keyword>
<dbReference type="InterPro" id="IPR059000">
    <property type="entry name" value="ATPase_P-type_domA"/>
</dbReference>
<comment type="similarity">
    <text evidence="2 11">Belongs to the cation transport ATPase (P-type) (TC 3.A.3) family. Type IB subfamily.</text>
</comment>
<dbReference type="Gene3D" id="2.70.150.10">
    <property type="entry name" value="Calcium-transporting ATPase, cytoplasmic transduction domain A"/>
    <property type="match status" value="1"/>
</dbReference>
<dbReference type="SFLD" id="SFLDF00027">
    <property type="entry name" value="p-type_atpase"/>
    <property type="match status" value="1"/>
</dbReference>
<keyword evidence="14" id="KW-1185">Reference proteome</keyword>
<feature type="transmembrane region" description="Helical" evidence="11">
    <location>
        <begin position="450"/>
        <end position="471"/>
    </location>
</feature>
<dbReference type="InterPro" id="IPR006121">
    <property type="entry name" value="HMA_dom"/>
</dbReference>
<keyword evidence="5 11" id="KW-0479">Metal-binding</keyword>
<keyword evidence="7 11" id="KW-0067">ATP-binding</keyword>
<feature type="transmembrane region" description="Helical" evidence="11">
    <location>
        <begin position="203"/>
        <end position="220"/>
    </location>
</feature>
<feature type="transmembrane region" description="Helical" evidence="11">
    <location>
        <begin position="269"/>
        <end position="288"/>
    </location>
</feature>
<dbReference type="SUPFAM" id="SSF56784">
    <property type="entry name" value="HAD-like"/>
    <property type="match status" value="1"/>
</dbReference>
<protein>
    <submittedName>
        <fullName evidence="13">Copper-translocating P-type ATPase</fullName>
    </submittedName>
</protein>
<dbReference type="RefSeq" id="WP_179904709.1">
    <property type="nucleotide sequence ID" value="NZ_JACBXS010000005.1"/>
</dbReference>
<dbReference type="Pfam" id="PF00702">
    <property type="entry name" value="Hydrolase"/>
    <property type="match status" value="1"/>
</dbReference>
<dbReference type="NCBIfam" id="TIGR01525">
    <property type="entry name" value="ATPase-IB_hvy"/>
    <property type="match status" value="1"/>
</dbReference>
<dbReference type="EMBL" id="JACBXS010000005">
    <property type="protein sequence ID" value="NYS24000.1"/>
    <property type="molecule type" value="Genomic_DNA"/>
</dbReference>
<dbReference type="PROSITE" id="PS50846">
    <property type="entry name" value="HMA_2"/>
    <property type="match status" value="2"/>
</dbReference>
<evidence type="ECO:0000313" key="13">
    <source>
        <dbReference type="EMBL" id="NYS24000.1"/>
    </source>
</evidence>
<feature type="transmembrane region" description="Helical" evidence="11">
    <location>
        <begin position="789"/>
        <end position="811"/>
    </location>
</feature>
<dbReference type="Gene3D" id="3.40.50.1000">
    <property type="entry name" value="HAD superfamily/HAD-like"/>
    <property type="match status" value="1"/>
</dbReference>
<evidence type="ECO:0000256" key="11">
    <source>
        <dbReference type="RuleBase" id="RU362081"/>
    </source>
</evidence>
<dbReference type="SUPFAM" id="SSF55008">
    <property type="entry name" value="HMA, heavy metal-associated domain"/>
    <property type="match status" value="2"/>
</dbReference>
<dbReference type="GO" id="GO:0005524">
    <property type="term" value="F:ATP binding"/>
    <property type="evidence" value="ECO:0007669"/>
    <property type="project" value="UniProtKB-UniRule"/>
</dbReference>
<comment type="subcellular location">
    <subcellularLocation>
        <location evidence="1">Cell membrane</location>
        <topology evidence="1">Multi-pass membrane protein</topology>
    </subcellularLocation>
</comment>
<proteinExistence type="inferred from homology"/>
<dbReference type="Proteomes" id="UP000529417">
    <property type="component" value="Unassembled WGS sequence"/>
</dbReference>
<evidence type="ECO:0000256" key="2">
    <source>
        <dbReference type="ARBA" id="ARBA00006024"/>
    </source>
</evidence>
<dbReference type="PRINTS" id="PR00943">
    <property type="entry name" value="CUATPASE"/>
</dbReference>
<evidence type="ECO:0000256" key="4">
    <source>
        <dbReference type="ARBA" id="ARBA00022692"/>
    </source>
</evidence>
<dbReference type="InterPro" id="IPR008250">
    <property type="entry name" value="ATPase_P-typ_transduc_dom_A_sf"/>
</dbReference>
<dbReference type="SUPFAM" id="SSF81653">
    <property type="entry name" value="Calcium ATPase, transduction domain A"/>
    <property type="match status" value="1"/>
</dbReference>
<keyword evidence="4 11" id="KW-0812">Transmembrane</keyword>
<organism evidence="13 14">
    <name type="scientific">Rhabdonatronobacter sediminivivens</name>
    <dbReference type="NCBI Taxonomy" id="2743469"/>
    <lineage>
        <taxon>Bacteria</taxon>
        <taxon>Pseudomonadati</taxon>
        <taxon>Pseudomonadota</taxon>
        <taxon>Alphaproteobacteria</taxon>
        <taxon>Rhodobacterales</taxon>
        <taxon>Paracoccaceae</taxon>
        <taxon>Rhabdonatronobacter</taxon>
    </lineage>
</organism>
<evidence type="ECO:0000256" key="5">
    <source>
        <dbReference type="ARBA" id="ARBA00022723"/>
    </source>
</evidence>
<dbReference type="SUPFAM" id="SSF81665">
    <property type="entry name" value="Calcium ATPase, transmembrane domain M"/>
    <property type="match status" value="1"/>
</dbReference>
<dbReference type="GO" id="GO:0016887">
    <property type="term" value="F:ATP hydrolysis activity"/>
    <property type="evidence" value="ECO:0007669"/>
    <property type="project" value="InterPro"/>
</dbReference>
<dbReference type="GO" id="GO:0005507">
    <property type="term" value="F:copper ion binding"/>
    <property type="evidence" value="ECO:0007669"/>
    <property type="project" value="TreeGrafter"/>
</dbReference>
<dbReference type="InterPro" id="IPR036163">
    <property type="entry name" value="HMA_dom_sf"/>
</dbReference>
<evidence type="ECO:0000256" key="6">
    <source>
        <dbReference type="ARBA" id="ARBA00022741"/>
    </source>
</evidence>
<keyword evidence="6 11" id="KW-0547">Nucleotide-binding</keyword>
<dbReference type="InterPro" id="IPR018303">
    <property type="entry name" value="ATPase_P-typ_P_site"/>
</dbReference>
<dbReference type="GO" id="GO:0055070">
    <property type="term" value="P:copper ion homeostasis"/>
    <property type="evidence" value="ECO:0007669"/>
    <property type="project" value="TreeGrafter"/>
</dbReference>
<dbReference type="InterPro" id="IPR027256">
    <property type="entry name" value="P-typ_ATPase_IB"/>
</dbReference>
<dbReference type="NCBIfam" id="TIGR01511">
    <property type="entry name" value="ATPase-IB1_Cu"/>
    <property type="match status" value="1"/>
</dbReference>
<reference evidence="13 14" key="1">
    <citation type="journal article" date="2000" name="Arch. Microbiol.">
        <title>Rhodobaca bogoriensis gen. nov. and sp. nov., an alkaliphilic purple nonsulfur bacterium from African Rift Valley soda lakes.</title>
        <authorList>
            <person name="Milford A.D."/>
            <person name="Achenbach L.A."/>
            <person name="Jung D.O."/>
            <person name="Madigan M.T."/>
        </authorList>
    </citation>
    <scope>NUCLEOTIDE SEQUENCE [LARGE SCALE GENOMIC DNA]</scope>
    <source>
        <strain evidence="13 14">2376</strain>
    </source>
</reference>
<dbReference type="SFLD" id="SFLDS00003">
    <property type="entry name" value="Haloacid_Dehalogenase"/>
    <property type="match status" value="1"/>
</dbReference>
<feature type="transmembrane region" description="Helical" evidence="11">
    <location>
        <begin position="241"/>
        <end position="263"/>
    </location>
</feature>
<evidence type="ECO:0000256" key="8">
    <source>
        <dbReference type="ARBA" id="ARBA00022967"/>
    </source>
</evidence>
<dbReference type="InterPro" id="IPR023298">
    <property type="entry name" value="ATPase_P-typ_TM_dom_sf"/>
</dbReference>
<dbReference type="PROSITE" id="PS00154">
    <property type="entry name" value="ATPASE_E1_E2"/>
    <property type="match status" value="1"/>
</dbReference>
<comment type="caution">
    <text evidence="13">The sequence shown here is derived from an EMBL/GenBank/DDBJ whole genome shotgun (WGS) entry which is preliminary data.</text>
</comment>
<dbReference type="PANTHER" id="PTHR43520">
    <property type="entry name" value="ATP7, ISOFORM B"/>
    <property type="match status" value="1"/>
</dbReference>
<dbReference type="PANTHER" id="PTHR43520:SF8">
    <property type="entry name" value="P-TYPE CU(+) TRANSPORTER"/>
    <property type="match status" value="1"/>
</dbReference>
<feature type="transmembrane region" description="Helical" evidence="11">
    <location>
        <begin position="168"/>
        <end position="191"/>
    </location>
</feature>
<dbReference type="CDD" id="cd02094">
    <property type="entry name" value="P-type_ATPase_Cu-like"/>
    <property type="match status" value="1"/>
</dbReference>